<organism evidence="3 4">
    <name type="scientific">Marasmiellus scandens</name>
    <dbReference type="NCBI Taxonomy" id="2682957"/>
    <lineage>
        <taxon>Eukaryota</taxon>
        <taxon>Fungi</taxon>
        <taxon>Dikarya</taxon>
        <taxon>Basidiomycota</taxon>
        <taxon>Agaricomycotina</taxon>
        <taxon>Agaricomycetes</taxon>
        <taxon>Agaricomycetidae</taxon>
        <taxon>Agaricales</taxon>
        <taxon>Marasmiineae</taxon>
        <taxon>Omphalotaceae</taxon>
        <taxon>Marasmiellus</taxon>
    </lineage>
</organism>
<reference evidence="3 4" key="1">
    <citation type="submission" date="2024-01" db="EMBL/GenBank/DDBJ databases">
        <title>A draft genome for the cacao thread blight pathogen Marasmiellus scandens.</title>
        <authorList>
            <person name="Baruah I.K."/>
            <person name="Leung J."/>
            <person name="Bukari Y."/>
            <person name="Amoako-Attah I."/>
            <person name="Meinhardt L.W."/>
            <person name="Bailey B.A."/>
            <person name="Cohen S.P."/>
        </authorList>
    </citation>
    <scope>NUCLEOTIDE SEQUENCE [LARGE SCALE GENOMIC DNA]</scope>
    <source>
        <strain evidence="3 4">GH-19</strain>
    </source>
</reference>
<protein>
    <submittedName>
        <fullName evidence="3">Uncharacterized protein</fullName>
    </submittedName>
</protein>
<sequence>MSTATTSTESLSTSTIIALQISITLIAFIVFFVGFSAIFFGQRDNFDGFDLESSEDDPSIPTETEAGSEHGPDRENSRIILVKQDKAKKGTEREVLKRLQDSHFI</sequence>
<dbReference type="EMBL" id="JBANRG010000072">
    <property type="protein sequence ID" value="KAK7439573.1"/>
    <property type="molecule type" value="Genomic_DNA"/>
</dbReference>
<evidence type="ECO:0000256" key="1">
    <source>
        <dbReference type="SAM" id="MobiDB-lite"/>
    </source>
</evidence>
<evidence type="ECO:0000313" key="4">
    <source>
        <dbReference type="Proteomes" id="UP001498398"/>
    </source>
</evidence>
<feature type="region of interest" description="Disordered" evidence="1">
    <location>
        <begin position="50"/>
        <end position="83"/>
    </location>
</feature>
<accession>A0ABR1IVB9</accession>
<keyword evidence="2" id="KW-0812">Transmembrane</keyword>
<gene>
    <name evidence="3" type="ORF">VKT23_017500</name>
</gene>
<proteinExistence type="predicted"/>
<keyword evidence="4" id="KW-1185">Reference proteome</keyword>
<feature type="compositionally biased region" description="Basic and acidic residues" evidence="1">
    <location>
        <begin position="67"/>
        <end position="83"/>
    </location>
</feature>
<keyword evidence="2" id="KW-0472">Membrane</keyword>
<comment type="caution">
    <text evidence="3">The sequence shown here is derived from an EMBL/GenBank/DDBJ whole genome shotgun (WGS) entry which is preliminary data.</text>
</comment>
<evidence type="ECO:0000256" key="2">
    <source>
        <dbReference type="SAM" id="Phobius"/>
    </source>
</evidence>
<name>A0ABR1IVB9_9AGAR</name>
<dbReference type="Proteomes" id="UP001498398">
    <property type="component" value="Unassembled WGS sequence"/>
</dbReference>
<evidence type="ECO:0000313" key="3">
    <source>
        <dbReference type="EMBL" id="KAK7439573.1"/>
    </source>
</evidence>
<feature type="transmembrane region" description="Helical" evidence="2">
    <location>
        <begin position="16"/>
        <end position="40"/>
    </location>
</feature>
<keyword evidence="2" id="KW-1133">Transmembrane helix</keyword>